<evidence type="ECO:0000256" key="7">
    <source>
        <dbReference type="HAMAP-Rule" id="MF_00043"/>
    </source>
</evidence>
<dbReference type="SUPFAM" id="SSF54984">
    <property type="entry name" value="eEF-1beta-like"/>
    <property type="match status" value="1"/>
</dbReference>
<comment type="function">
    <text evidence="1 7">Promotes the exchange of GDP for GTP in EF-1-alpha/GDP, thus allowing the regeneration of EF-1-alpha/GTP that could then be used to form the ternary complex EF-1-alpha/GTP/AAtRNA.</text>
</comment>
<dbReference type="NCBIfam" id="NF001670">
    <property type="entry name" value="PRK00435.1"/>
    <property type="match status" value="1"/>
</dbReference>
<evidence type="ECO:0000313" key="9">
    <source>
        <dbReference type="EMBL" id="RAO79139.1"/>
    </source>
</evidence>
<sequence length="89" mass="9669">MGEVVATIKLMPESPDVDMSKIKAKIQSSIPKDAELYKIEEEPVAFGLIALNVMVVVDDAAGGTENVEKNLSKIEGISNIEVTDLRRLI</sequence>
<reference evidence="9 10" key="1">
    <citation type="submission" date="2018-06" db="EMBL/GenBank/DDBJ databases">
        <title>Draft genome sequence of hyperthermophilic methanogen Methanothermobacter tenebrarum sp. MCM-B 1447.</title>
        <authorList>
            <person name="Pore S.D."/>
            <person name="Dagar S."/>
            <person name="Dhakephalkar P.K."/>
        </authorList>
    </citation>
    <scope>NUCLEOTIDE SEQUENCE [LARGE SCALE GENOMIC DNA]</scope>
    <source>
        <strain evidence="9 10">MCM B 1447</strain>
    </source>
</reference>
<dbReference type="RefSeq" id="WP_112093826.1">
    <property type="nucleotide sequence ID" value="NZ_QLOE01000004.1"/>
</dbReference>
<dbReference type="SMART" id="SM00888">
    <property type="entry name" value="EF1_GNE"/>
    <property type="match status" value="1"/>
</dbReference>
<feature type="domain" description="Translation elongation factor EF1B beta/delta subunit guanine nucleotide exchange" evidence="8">
    <location>
        <begin position="3"/>
        <end position="88"/>
    </location>
</feature>
<evidence type="ECO:0000256" key="4">
    <source>
        <dbReference type="ARBA" id="ARBA00022768"/>
    </source>
</evidence>
<gene>
    <name evidence="7" type="primary">ef1b</name>
    <name evidence="9" type="ORF">DPC56_04240</name>
</gene>
<evidence type="ECO:0000256" key="1">
    <source>
        <dbReference type="ARBA" id="ARBA00003815"/>
    </source>
</evidence>
<dbReference type="PANTHER" id="PTHR39647:SF1">
    <property type="entry name" value="ELONGATION FACTOR 1-BETA"/>
    <property type="match status" value="1"/>
</dbReference>
<dbReference type="HAMAP" id="MF_00043">
    <property type="entry name" value="EF1_beta"/>
    <property type="match status" value="1"/>
</dbReference>
<dbReference type="Gene3D" id="3.30.70.60">
    <property type="match status" value="1"/>
</dbReference>
<dbReference type="InterPro" id="IPR036219">
    <property type="entry name" value="eEF-1beta-like_sf"/>
</dbReference>
<comment type="caution">
    <text evidence="9">The sequence shown here is derived from an EMBL/GenBank/DDBJ whole genome shotgun (WGS) entry which is preliminary data.</text>
</comment>
<evidence type="ECO:0000313" key="10">
    <source>
        <dbReference type="Proteomes" id="UP000249782"/>
    </source>
</evidence>
<evidence type="ECO:0000256" key="6">
    <source>
        <dbReference type="ARBA" id="ARBA00032274"/>
    </source>
</evidence>
<dbReference type="InterPro" id="IPR014717">
    <property type="entry name" value="Transl_elong_EF1B/ribsomal_bS6"/>
</dbReference>
<dbReference type="GO" id="GO:0003746">
    <property type="term" value="F:translation elongation factor activity"/>
    <property type="evidence" value="ECO:0007669"/>
    <property type="project" value="UniProtKB-UniRule"/>
</dbReference>
<evidence type="ECO:0000256" key="3">
    <source>
        <dbReference type="ARBA" id="ARBA00017600"/>
    </source>
</evidence>
<dbReference type="PANTHER" id="PTHR39647">
    <property type="entry name" value="ELONGATION FACTOR 1-BETA"/>
    <property type="match status" value="1"/>
</dbReference>
<dbReference type="PIRSF" id="PIRSF006521">
    <property type="entry name" value="Transl_elong_EF1B_B_arc"/>
    <property type="match status" value="1"/>
</dbReference>
<dbReference type="InterPro" id="IPR014038">
    <property type="entry name" value="EF1B_bsu/dsu_GNE"/>
</dbReference>
<organism evidence="9 10">
    <name type="scientific">Methanothermobacter tenebrarum</name>
    <dbReference type="NCBI Taxonomy" id="680118"/>
    <lineage>
        <taxon>Archaea</taxon>
        <taxon>Methanobacteriati</taxon>
        <taxon>Methanobacteriota</taxon>
        <taxon>Methanomada group</taxon>
        <taxon>Methanobacteria</taxon>
        <taxon>Methanobacteriales</taxon>
        <taxon>Methanobacteriaceae</taxon>
        <taxon>Methanothermobacter</taxon>
    </lineage>
</organism>
<comment type="similarity">
    <text evidence="2 7">Belongs to the EF-1-beta/EF-1-delta family.</text>
</comment>
<evidence type="ECO:0000256" key="5">
    <source>
        <dbReference type="ARBA" id="ARBA00022917"/>
    </source>
</evidence>
<dbReference type="CDD" id="cd00292">
    <property type="entry name" value="EF1B"/>
    <property type="match status" value="1"/>
</dbReference>
<dbReference type="AlphaFoldDB" id="A0A328PA82"/>
<accession>A0A328PA82</accession>
<evidence type="ECO:0000256" key="2">
    <source>
        <dbReference type="ARBA" id="ARBA00007411"/>
    </source>
</evidence>
<keyword evidence="5 7" id="KW-0648">Protein biosynthesis</keyword>
<keyword evidence="4 7" id="KW-0251">Elongation factor</keyword>
<keyword evidence="10" id="KW-1185">Reference proteome</keyword>
<dbReference type="NCBIfam" id="TIGR00489">
    <property type="entry name" value="aEF-1_beta"/>
    <property type="match status" value="1"/>
</dbReference>
<dbReference type="EMBL" id="QLOE01000004">
    <property type="protein sequence ID" value="RAO79139.1"/>
    <property type="molecule type" value="Genomic_DNA"/>
</dbReference>
<dbReference type="InterPro" id="IPR004542">
    <property type="entry name" value="Transl_elong_EF1B_B_arc"/>
</dbReference>
<dbReference type="Proteomes" id="UP000249782">
    <property type="component" value="Unassembled WGS sequence"/>
</dbReference>
<name>A0A328PA82_9EURY</name>
<dbReference type="Pfam" id="PF00736">
    <property type="entry name" value="EF1_GNE"/>
    <property type="match status" value="1"/>
</dbReference>
<evidence type="ECO:0000259" key="8">
    <source>
        <dbReference type="SMART" id="SM00888"/>
    </source>
</evidence>
<dbReference type="OrthoDB" id="84643at2157"/>
<proteinExistence type="inferred from homology"/>
<protein>
    <recommendedName>
        <fullName evidence="3 7">Elongation factor 1-beta</fullName>
        <shortName evidence="7">EF-1-beta</shortName>
    </recommendedName>
    <alternativeName>
        <fullName evidence="6 7">aEF-1beta</fullName>
    </alternativeName>
</protein>